<evidence type="ECO:0000256" key="5">
    <source>
        <dbReference type="SAM" id="Phobius"/>
    </source>
</evidence>
<evidence type="ECO:0000313" key="6">
    <source>
        <dbReference type="EMBL" id="HIZ34769.1"/>
    </source>
</evidence>
<gene>
    <name evidence="6" type="ORF">H9815_03235</name>
</gene>
<reference evidence="6" key="2">
    <citation type="submission" date="2021-04" db="EMBL/GenBank/DDBJ databases">
        <authorList>
            <person name="Gilroy R."/>
        </authorList>
    </citation>
    <scope>NUCLEOTIDE SEQUENCE</scope>
    <source>
        <strain evidence="6">ChiGjej4B4-7305</strain>
    </source>
</reference>
<evidence type="ECO:0000256" key="1">
    <source>
        <dbReference type="ARBA" id="ARBA00004141"/>
    </source>
</evidence>
<dbReference type="Gene3D" id="1.10.357.140">
    <property type="entry name" value="UbiA prenyltransferase"/>
    <property type="match status" value="1"/>
</dbReference>
<dbReference type="Pfam" id="PF01040">
    <property type="entry name" value="UbiA"/>
    <property type="match status" value="1"/>
</dbReference>
<dbReference type="Proteomes" id="UP000824037">
    <property type="component" value="Unassembled WGS sequence"/>
</dbReference>
<proteinExistence type="predicted"/>
<feature type="transmembrane region" description="Helical" evidence="5">
    <location>
        <begin position="202"/>
        <end position="221"/>
    </location>
</feature>
<feature type="transmembrane region" description="Helical" evidence="5">
    <location>
        <begin position="90"/>
        <end position="123"/>
    </location>
</feature>
<dbReference type="InterPro" id="IPR000537">
    <property type="entry name" value="UbiA_prenyltransferase"/>
</dbReference>
<name>A0A9D2EBU2_9MICO</name>
<evidence type="ECO:0000256" key="2">
    <source>
        <dbReference type="ARBA" id="ARBA00022692"/>
    </source>
</evidence>
<feature type="transmembrane region" description="Helical" evidence="5">
    <location>
        <begin position="259"/>
        <end position="278"/>
    </location>
</feature>
<evidence type="ECO:0000256" key="4">
    <source>
        <dbReference type="ARBA" id="ARBA00023136"/>
    </source>
</evidence>
<dbReference type="AlphaFoldDB" id="A0A9D2EBU2"/>
<evidence type="ECO:0000256" key="3">
    <source>
        <dbReference type="ARBA" id="ARBA00022989"/>
    </source>
</evidence>
<organism evidence="6 7">
    <name type="scientific">Candidatus Ruania gallistercoris</name>
    <dbReference type="NCBI Taxonomy" id="2838746"/>
    <lineage>
        <taxon>Bacteria</taxon>
        <taxon>Bacillati</taxon>
        <taxon>Actinomycetota</taxon>
        <taxon>Actinomycetes</taxon>
        <taxon>Micrococcales</taxon>
        <taxon>Ruaniaceae</taxon>
        <taxon>Ruania</taxon>
    </lineage>
</organism>
<dbReference type="EMBL" id="DXBY01000057">
    <property type="protein sequence ID" value="HIZ34769.1"/>
    <property type="molecule type" value="Genomic_DNA"/>
</dbReference>
<dbReference type="InterPro" id="IPR044878">
    <property type="entry name" value="UbiA_sf"/>
</dbReference>
<feature type="transmembrane region" description="Helical" evidence="5">
    <location>
        <begin position="135"/>
        <end position="154"/>
    </location>
</feature>
<dbReference type="CDD" id="cd13956">
    <property type="entry name" value="PT_UbiA"/>
    <property type="match status" value="1"/>
</dbReference>
<sequence length="285" mass="28277">MTSHPRSAVALLAACHPGPTAVVAVLALALALGVGAPGGRAALAASAVLAGQLSVGWSNDWIDAGRDVASARADKPTVTGQVTVVALRRAALLALAGCVLLSLTAGWLVPGLLHLAAVASAWAYNLGLKSTPLSWLPYAVSFGLLPLFVLPGAVPGFSVPTWVVLATALLGIGAHLANTLPDLEDDRRTGVRGFPHRIGRRATSILAPLVLAAATAVIVLGSGPPGPPGPLGWTGAVLAAGLAAGAGLVGAVRPRSRLPFSLSMAVAAVCVLLLVLLAPDGVVGG</sequence>
<evidence type="ECO:0000313" key="7">
    <source>
        <dbReference type="Proteomes" id="UP000824037"/>
    </source>
</evidence>
<comment type="caution">
    <text evidence="6">The sequence shown here is derived from an EMBL/GenBank/DDBJ whole genome shotgun (WGS) entry which is preliminary data.</text>
</comment>
<dbReference type="GO" id="GO:0016020">
    <property type="term" value="C:membrane"/>
    <property type="evidence" value="ECO:0007669"/>
    <property type="project" value="UniProtKB-SubCell"/>
</dbReference>
<protein>
    <submittedName>
        <fullName evidence="6">UbiA family prenyltransferase</fullName>
    </submittedName>
</protein>
<dbReference type="GO" id="GO:0016765">
    <property type="term" value="F:transferase activity, transferring alkyl or aryl (other than methyl) groups"/>
    <property type="evidence" value="ECO:0007669"/>
    <property type="project" value="InterPro"/>
</dbReference>
<keyword evidence="3 5" id="KW-1133">Transmembrane helix</keyword>
<feature type="transmembrane region" description="Helical" evidence="5">
    <location>
        <begin position="233"/>
        <end position="252"/>
    </location>
</feature>
<comment type="subcellular location">
    <subcellularLocation>
        <location evidence="1">Membrane</location>
        <topology evidence="1">Multi-pass membrane protein</topology>
    </subcellularLocation>
</comment>
<feature type="transmembrane region" description="Helical" evidence="5">
    <location>
        <begin position="160"/>
        <end position="181"/>
    </location>
</feature>
<dbReference type="Gene3D" id="1.20.120.1780">
    <property type="entry name" value="UbiA prenyltransferase"/>
    <property type="match status" value="1"/>
</dbReference>
<reference evidence="6" key="1">
    <citation type="journal article" date="2021" name="PeerJ">
        <title>Extensive microbial diversity within the chicken gut microbiome revealed by metagenomics and culture.</title>
        <authorList>
            <person name="Gilroy R."/>
            <person name="Ravi A."/>
            <person name="Getino M."/>
            <person name="Pursley I."/>
            <person name="Horton D.L."/>
            <person name="Alikhan N.F."/>
            <person name="Baker D."/>
            <person name="Gharbi K."/>
            <person name="Hall N."/>
            <person name="Watson M."/>
            <person name="Adriaenssens E.M."/>
            <person name="Foster-Nyarko E."/>
            <person name="Jarju S."/>
            <person name="Secka A."/>
            <person name="Antonio M."/>
            <person name="Oren A."/>
            <person name="Chaudhuri R.R."/>
            <person name="La Ragione R."/>
            <person name="Hildebrand F."/>
            <person name="Pallen M.J."/>
        </authorList>
    </citation>
    <scope>NUCLEOTIDE SEQUENCE</scope>
    <source>
        <strain evidence="6">ChiGjej4B4-7305</strain>
    </source>
</reference>
<accession>A0A9D2EBU2</accession>
<keyword evidence="2 5" id="KW-0812">Transmembrane</keyword>
<keyword evidence="4 5" id="KW-0472">Membrane</keyword>